<dbReference type="CDD" id="cd02440">
    <property type="entry name" value="AdoMet_MTases"/>
    <property type="match status" value="1"/>
</dbReference>
<comment type="caution">
    <text evidence="1">The sequence shown here is derived from an EMBL/GenBank/DDBJ whole genome shotgun (WGS) entry which is preliminary data.</text>
</comment>
<keyword evidence="1" id="KW-0808">Transferase</keyword>
<organism evidence="1 2">
    <name type="scientific">Paragemmobacter kunshanensis</name>
    <dbReference type="NCBI Taxonomy" id="2583234"/>
    <lineage>
        <taxon>Bacteria</taxon>
        <taxon>Pseudomonadati</taxon>
        <taxon>Pseudomonadota</taxon>
        <taxon>Alphaproteobacteria</taxon>
        <taxon>Rhodobacterales</taxon>
        <taxon>Paracoccaceae</taxon>
        <taxon>Paragemmobacter</taxon>
    </lineage>
</organism>
<protein>
    <submittedName>
        <fullName evidence="1">Class I SAM-dependent methyltransferase</fullName>
    </submittedName>
</protein>
<gene>
    <name evidence="1" type="ORF">G5V65_00955</name>
</gene>
<name>A0A6M1TN27_9RHOB</name>
<dbReference type="Gene3D" id="3.40.50.150">
    <property type="entry name" value="Vaccinia Virus protein VP39"/>
    <property type="match status" value="1"/>
</dbReference>
<dbReference type="GO" id="GO:0008168">
    <property type="term" value="F:methyltransferase activity"/>
    <property type="evidence" value="ECO:0007669"/>
    <property type="project" value="UniProtKB-KW"/>
</dbReference>
<dbReference type="Proteomes" id="UP000474758">
    <property type="component" value="Unassembled WGS sequence"/>
</dbReference>
<dbReference type="PANTHER" id="PTHR43861">
    <property type="entry name" value="TRANS-ACONITATE 2-METHYLTRANSFERASE-RELATED"/>
    <property type="match status" value="1"/>
</dbReference>
<proteinExistence type="predicted"/>
<evidence type="ECO:0000313" key="1">
    <source>
        <dbReference type="EMBL" id="NGQ89447.1"/>
    </source>
</evidence>
<evidence type="ECO:0000313" key="2">
    <source>
        <dbReference type="Proteomes" id="UP000474758"/>
    </source>
</evidence>
<keyword evidence="2" id="KW-1185">Reference proteome</keyword>
<reference evidence="1 2" key="1">
    <citation type="submission" date="2020-02" db="EMBL/GenBank/DDBJ databases">
        <title>Rhodobacter translucens sp. nov., a novel bacterium isolated from activated sludge.</title>
        <authorList>
            <person name="Liu J."/>
        </authorList>
    </citation>
    <scope>NUCLEOTIDE SEQUENCE [LARGE SCALE GENOMIC DNA]</scope>
    <source>
        <strain evidence="1 2">HX-7-19</strain>
    </source>
</reference>
<accession>A0A6M1TN27</accession>
<dbReference type="InterPro" id="IPR029063">
    <property type="entry name" value="SAM-dependent_MTases_sf"/>
</dbReference>
<dbReference type="Pfam" id="PF13489">
    <property type="entry name" value="Methyltransf_23"/>
    <property type="match status" value="1"/>
</dbReference>
<sequence>MNWYPGRIERRIGHVGRLLELGLGHGYTVPHFVPMADHHHVIEGSQRVIDHFRSRNPWYKGELVQGYFEDYAPSEQFDVIVMGFVLEHVDDPVAILRRYRSMLAPGGRVYVAVPNAKSMNRRLGLAMGMIPDIYELNATDHKLGHQRNYCRDTLRRDVEAAGYRITHEEGMYLKPLPLSVLRSLDDMAANLRAMMEVGVDFPDLCVALLVEIENAVD</sequence>
<dbReference type="AlphaFoldDB" id="A0A6M1TN27"/>
<dbReference type="EMBL" id="JAALFE010000001">
    <property type="protein sequence ID" value="NGQ89447.1"/>
    <property type="molecule type" value="Genomic_DNA"/>
</dbReference>
<keyword evidence="1" id="KW-0489">Methyltransferase</keyword>
<dbReference type="SUPFAM" id="SSF53335">
    <property type="entry name" value="S-adenosyl-L-methionine-dependent methyltransferases"/>
    <property type="match status" value="1"/>
</dbReference>
<dbReference type="GO" id="GO:0032259">
    <property type="term" value="P:methylation"/>
    <property type="evidence" value="ECO:0007669"/>
    <property type="project" value="UniProtKB-KW"/>
</dbReference>